<evidence type="ECO:0000313" key="2">
    <source>
        <dbReference type="EMBL" id="RKU48276.1"/>
    </source>
</evidence>
<dbReference type="AlphaFoldDB" id="A0A420YKG5"/>
<feature type="region of interest" description="Disordered" evidence="1">
    <location>
        <begin position="742"/>
        <end position="764"/>
    </location>
</feature>
<evidence type="ECO:0000313" key="3">
    <source>
        <dbReference type="Proteomes" id="UP000275385"/>
    </source>
</evidence>
<dbReference type="STRING" id="177199.A0A420YKG5"/>
<evidence type="ECO:0000256" key="1">
    <source>
        <dbReference type="SAM" id="MobiDB-lite"/>
    </source>
</evidence>
<proteinExistence type="predicted"/>
<keyword evidence="3" id="KW-1185">Reference proteome</keyword>
<feature type="compositionally biased region" description="Polar residues" evidence="1">
    <location>
        <begin position="425"/>
        <end position="436"/>
    </location>
</feature>
<protein>
    <submittedName>
        <fullName evidence="2">Multiple RNA-binding domain-containing protein 1</fullName>
    </submittedName>
</protein>
<name>A0A420YKG5_9PEZI</name>
<feature type="compositionally biased region" description="Low complexity" evidence="1">
    <location>
        <begin position="406"/>
        <end position="422"/>
    </location>
</feature>
<gene>
    <name evidence="2" type="primary">MRD1_1</name>
    <name evidence="2" type="ORF">DL546_006836</name>
</gene>
<reference evidence="2 3" key="1">
    <citation type="submission" date="2018-08" db="EMBL/GenBank/DDBJ databases">
        <title>Draft genome of the lignicolous fungus Coniochaeta pulveracea.</title>
        <authorList>
            <person name="Borstlap C.J."/>
            <person name="De Witt R.N."/>
            <person name="Botha A."/>
            <person name="Volschenk H."/>
        </authorList>
    </citation>
    <scope>NUCLEOTIDE SEQUENCE [LARGE SCALE GENOMIC DNA]</scope>
    <source>
        <strain evidence="2 3">CAB683</strain>
    </source>
</reference>
<feature type="compositionally biased region" description="Polar residues" evidence="1">
    <location>
        <begin position="749"/>
        <end position="758"/>
    </location>
</feature>
<feature type="region of interest" description="Disordered" evidence="1">
    <location>
        <begin position="281"/>
        <end position="304"/>
    </location>
</feature>
<dbReference type="Proteomes" id="UP000275385">
    <property type="component" value="Unassembled WGS sequence"/>
</dbReference>
<feature type="region of interest" description="Disordered" evidence="1">
    <location>
        <begin position="644"/>
        <end position="710"/>
    </location>
</feature>
<dbReference type="OrthoDB" id="10006572at2759"/>
<organism evidence="2 3">
    <name type="scientific">Coniochaeta pulveracea</name>
    <dbReference type="NCBI Taxonomy" id="177199"/>
    <lineage>
        <taxon>Eukaryota</taxon>
        <taxon>Fungi</taxon>
        <taxon>Dikarya</taxon>
        <taxon>Ascomycota</taxon>
        <taxon>Pezizomycotina</taxon>
        <taxon>Sordariomycetes</taxon>
        <taxon>Sordariomycetidae</taxon>
        <taxon>Coniochaetales</taxon>
        <taxon>Coniochaetaceae</taxon>
        <taxon>Coniochaeta</taxon>
    </lineage>
</organism>
<sequence length="786" mass="87632">MRQRRLPSVRPNYEYFAALLKAENQVLVKPRRCWIFVAHDHYQVVGHDHVDEDGNPTETTYTAHNKVTGEELAHPEDYPYLRENLFKESWPRDERTTVSGALLHQYTKSLEQVESCSANEMSAAWSDEFPELAKRLDRAVDESMPDWDPAVVNPHRCEILHYHLTLELQRRPFPKQSELYPWVEINLEQASLANHRWKVVTRLVRPKEFVRNGTERTYSEFPAAEMRVQPVHRPGCDSQNTGRECDCRRRQQVLNVPFPADVMAKMLSKCVEFPAHPLIGSNASDGANDSHRGTKGKKAKQPTQMELVPQVAMCQEIYSCPADLDDASKSDPEKDPKWKRRAMILWSFETIHSTQLKTEEKTKRKYESLVTAPSGKATWRFLSAIDPTSRHHQERTIIRGDADVESNLPSISSISSGPSRHLSMSRESLGQSPAPSYQAQFSANMSENLGTAWDAPTPRGNGMFNFNGGNGAALGSNYHHGGQGMYQPSSLNPTGPGGLSILASQHHHHPHAGLQTPPPTSALNGSFGQNFHDGSQQQHHPQQDMRNHSMSFISVTSADGTDNYIPTTTDGRTYNNSNFNPNMYADMDSATNPNFSAGGWAPNGNPMPALDTRLYPTNNWQPQPQEQYPTPVTATVAVPNPRVTTIDWVPSPHESPKVDQGPQSQPMQQSASLQSQHGGGGGQLLSAHPSPYDQHHHHHSPAGSVSVPPKQIPRYSAAVTPVESLPSQNWDATAAAGGQDQQAYLFPNGSPQQMQQPRKTIKRRRAWNEDEVRAAKIARLEGRDGA</sequence>
<dbReference type="EMBL" id="QVQW01000005">
    <property type="protein sequence ID" value="RKU48276.1"/>
    <property type="molecule type" value="Genomic_DNA"/>
</dbReference>
<feature type="region of interest" description="Disordered" evidence="1">
    <location>
        <begin position="479"/>
        <end position="545"/>
    </location>
</feature>
<comment type="caution">
    <text evidence="2">The sequence shown here is derived from an EMBL/GenBank/DDBJ whole genome shotgun (WGS) entry which is preliminary data.</text>
</comment>
<feature type="region of interest" description="Disordered" evidence="1">
    <location>
        <begin position="403"/>
        <end position="436"/>
    </location>
</feature>
<accession>A0A420YKG5</accession>
<feature type="compositionally biased region" description="Polar residues" evidence="1">
    <location>
        <begin position="521"/>
        <end position="540"/>
    </location>
</feature>